<feature type="transmembrane region" description="Helical" evidence="9">
    <location>
        <begin position="12"/>
        <end position="30"/>
    </location>
</feature>
<evidence type="ECO:0000259" key="10">
    <source>
        <dbReference type="PROSITE" id="PS50262"/>
    </source>
</evidence>
<dbReference type="Gene3D" id="1.20.1070.10">
    <property type="entry name" value="Rhodopsin 7-helix transmembrane proteins"/>
    <property type="match status" value="1"/>
</dbReference>
<comment type="caution">
    <text evidence="11">The sequence shown here is derived from an EMBL/GenBank/DDBJ whole genome shotgun (WGS) entry which is preliminary data.</text>
</comment>
<dbReference type="GO" id="GO:0005886">
    <property type="term" value="C:plasma membrane"/>
    <property type="evidence" value="ECO:0007669"/>
    <property type="project" value="TreeGrafter"/>
</dbReference>
<evidence type="ECO:0000256" key="8">
    <source>
        <dbReference type="ARBA" id="ARBA00023224"/>
    </source>
</evidence>
<name>A0AAW1UYN9_9CUCU</name>
<keyword evidence="3 9" id="KW-0812">Transmembrane</keyword>
<evidence type="ECO:0000313" key="12">
    <source>
        <dbReference type="Proteomes" id="UP001431783"/>
    </source>
</evidence>
<gene>
    <name evidence="11" type="ORF">WA026_012382</name>
</gene>
<dbReference type="Proteomes" id="UP001431783">
    <property type="component" value="Unassembled WGS sequence"/>
</dbReference>
<dbReference type="PANTHER" id="PTHR24243:SF107">
    <property type="entry name" value="NEUROPEPTIDES CAPA RECEPTOR"/>
    <property type="match status" value="1"/>
</dbReference>
<evidence type="ECO:0000256" key="7">
    <source>
        <dbReference type="ARBA" id="ARBA00023170"/>
    </source>
</evidence>
<dbReference type="Pfam" id="PF00001">
    <property type="entry name" value="7tm_1"/>
    <property type="match status" value="1"/>
</dbReference>
<keyword evidence="12" id="KW-1185">Reference proteome</keyword>
<feature type="domain" description="G-protein coupled receptors family 1 profile" evidence="10">
    <location>
        <begin position="1"/>
        <end position="125"/>
    </location>
</feature>
<evidence type="ECO:0000313" key="11">
    <source>
        <dbReference type="EMBL" id="KAK9885618.1"/>
    </source>
</evidence>
<dbReference type="PRINTS" id="PR00237">
    <property type="entry name" value="GPCRRHODOPSN"/>
</dbReference>
<keyword evidence="4 9" id="KW-1133">Transmembrane helix</keyword>
<comment type="similarity">
    <text evidence="2">Belongs to the G-protein coupled receptor 1 family.</text>
</comment>
<keyword evidence="7" id="KW-0675">Receptor</keyword>
<dbReference type="InterPro" id="IPR017452">
    <property type="entry name" value="GPCR_Rhodpsn_7TM"/>
</dbReference>
<sequence>MNMPVDIPLFQMSFGFFFVVPLCIIMIQYVKMSSSIFRSEHPLNGLGGSINTNRIRSRAQSNKSIVRMLLSVVVGFFCCWAPFHAQRLMVIYASHWEYIKQFNYWMFWATGILYYFSSTLNPILYNLMSRKMRNAFKRTFGPLFGKQVNMRNSDLSSTTIQGRISRSFREENQLINSGNRHSIKKVSCSP</sequence>
<evidence type="ECO:0000256" key="3">
    <source>
        <dbReference type="ARBA" id="ARBA00022692"/>
    </source>
</evidence>
<feature type="transmembrane region" description="Helical" evidence="9">
    <location>
        <begin position="64"/>
        <end position="85"/>
    </location>
</feature>
<organism evidence="11 12">
    <name type="scientific">Henosepilachna vigintioctopunctata</name>
    <dbReference type="NCBI Taxonomy" id="420089"/>
    <lineage>
        <taxon>Eukaryota</taxon>
        <taxon>Metazoa</taxon>
        <taxon>Ecdysozoa</taxon>
        <taxon>Arthropoda</taxon>
        <taxon>Hexapoda</taxon>
        <taxon>Insecta</taxon>
        <taxon>Pterygota</taxon>
        <taxon>Neoptera</taxon>
        <taxon>Endopterygota</taxon>
        <taxon>Coleoptera</taxon>
        <taxon>Polyphaga</taxon>
        <taxon>Cucujiformia</taxon>
        <taxon>Coccinelloidea</taxon>
        <taxon>Coccinellidae</taxon>
        <taxon>Epilachninae</taxon>
        <taxon>Epilachnini</taxon>
        <taxon>Henosepilachna</taxon>
    </lineage>
</organism>
<dbReference type="EMBL" id="JARQZJ010000096">
    <property type="protein sequence ID" value="KAK9885618.1"/>
    <property type="molecule type" value="Genomic_DNA"/>
</dbReference>
<evidence type="ECO:0000256" key="6">
    <source>
        <dbReference type="ARBA" id="ARBA00023136"/>
    </source>
</evidence>
<evidence type="ECO:0000256" key="2">
    <source>
        <dbReference type="ARBA" id="ARBA00010663"/>
    </source>
</evidence>
<keyword evidence="8" id="KW-0807">Transducer</keyword>
<accession>A0AAW1UYN9</accession>
<dbReference type="PROSITE" id="PS50262">
    <property type="entry name" value="G_PROTEIN_RECEP_F1_2"/>
    <property type="match status" value="1"/>
</dbReference>
<evidence type="ECO:0000256" key="1">
    <source>
        <dbReference type="ARBA" id="ARBA00004141"/>
    </source>
</evidence>
<dbReference type="InterPro" id="IPR000276">
    <property type="entry name" value="GPCR_Rhodpsn"/>
</dbReference>
<dbReference type="SUPFAM" id="SSF81321">
    <property type="entry name" value="Family A G protein-coupled receptor-like"/>
    <property type="match status" value="1"/>
</dbReference>
<keyword evidence="6 9" id="KW-0472">Membrane</keyword>
<dbReference type="PANTHER" id="PTHR24243">
    <property type="entry name" value="G-PROTEIN COUPLED RECEPTOR"/>
    <property type="match status" value="1"/>
</dbReference>
<proteinExistence type="inferred from homology"/>
<protein>
    <recommendedName>
        <fullName evidence="10">G-protein coupled receptors family 1 profile domain-containing protein</fullName>
    </recommendedName>
</protein>
<keyword evidence="5" id="KW-0297">G-protein coupled receptor</keyword>
<reference evidence="11 12" key="1">
    <citation type="submission" date="2023-03" db="EMBL/GenBank/DDBJ databases">
        <title>Genome insight into feeding habits of ladybird beetles.</title>
        <authorList>
            <person name="Li H.-S."/>
            <person name="Huang Y.-H."/>
            <person name="Pang H."/>
        </authorList>
    </citation>
    <scope>NUCLEOTIDE SEQUENCE [LARGE SCALE GENOMIC DNA]</scope>
    <source>
        <strain evidence="11">SYSU_2023b</strain>
        <tissue evidence="11">Whole body</tissue>
    </source>
</reference>
<evidence type="ECO:0000256" key="9">
    <source>
        <dbReference type="SAM" id="Phobius"/>
    </source>
</evidence>
<dbReference type="AlphaFoldDB" id="A0AAW1UYN9"/>
<feature type="transmembrane region" description="Helical" evidence="9">
    <location>
        <begin position="105"/>
        <end position="128"/>
    </location>
</feature>
<dbReference type="GO" id="GO:0008188">
    <property type="term" value="F:neuropeptide receptor activity"/>
    <property type="evidence" value="ECO:0007669"/>
    <property type="project" value="TreeGrafter"/>
</dbReference>
<evidence type="ECO:0000256" key="5">
    <source>
        <dbReference type="ARBA" id="ARBA00023040"/>
    </source>
</evidence>
<evidence type="ECO:0000256" key="4">
    <source>
        <dbReference type="ARBA" id="ARBA00022989"/>
    </source>
</evidence>
<comment type="subcellular location">
    <subcellularLocation>
        <location evidence="1">Membrane</location>
        <topology evidence="1">Multi-pass membrane protein</topology>
    </subcellularLocation>
</comment>